<feature type="non-terminal residue" evidence="2">
    <location>
        <position position="106"/>
    </location>
</feature>
<proteinExistence type="predicted"/>
<comment type="caution">
    <text evidence="2">The sequence shown here is derived from an EMBL/GenBank/DDBJ whole genome shotgun (WGS) entry which is preliminary data.</text>
</comment>
<organism evidence="2">
    <name type="scientific">marine sediment metagenome</name>
    <dbReference type="NCBI Taxonomy" id="412755"/>
    <lineage>
        <taxon>unclassified sequences</taxon>
        <taxon>metagenomes</taxon>
        <taxon>ecological metagenomes</taxon>
    </lineage>
</organism>
<sequence>MVKQVGKIFLRPSERRFAIGLSRRTGATISIPGTGEIFDPRGRRFVSRRERELEQHRIKVEKERAQAEANARARALADLERARLEAIRKENERKATAKRELDQALT</sequence>
<accession>A0A0F9LH97</accession>
<dbReference type="EMBL" id="LAZR01011058">
    <property type="protein sequence ID" value="KKM63665.1"/>
    <property type="molecule type" value="Genomic_DNA"/>
</dbReference>
<keyword evidence="1" id="KW-0175">Coiled coil</keyword>
<evidence type="ECO:0000313" key="2">
    <source>
        <dbReference type="EMBL" id="KKM63665.1"/>
    </source>
</evidence>
<dbReference type="AlphaFoldDB" id="A0A0F9LH97"/>
<reference evidence="2" key="1">
    <citation type="journal article" date="2015" name="Nature">
        <title>Complex archaea that bridge the gap between prokaryotes and eukaryotes.</title>
        <authorList>
            <person name="Spang A."/>
            <person name="Saw J.H."/>
            <person name="Jorgensen S.L."/>
            <person name="Zaremba-Niedzwiedzka K."/>
            <person name="Martijn J."/>
            <person name="Lind A.E."/>
            <person name="van Eijk R."/>
            <person name="Schleper C."/>
            <person name="Guy L."/>
            <person name="Ettema T.J."/>
        </authorList>
    </citation>
    <scope>NUCLEOTIDE SEQUENCE</scope>
</reference>
<evidence type="ECO:0000256" key="1">
    <source>
        <dbReference type="SAM" id="Coils"/>
    </source>
</evidence>
<gene>
    <name evidence="2" type="ORF">LCGC14_1509250</name>
</gene>
<protein>
    <submittedName>
        <fullName evidence="2">Uncharacterized protein</fullName>
    </submittedName>
</protein>
<name>A0A0F9LH97_9ZZZZ</name>
<feature type="coiled-coil region" evidence="1">
    <location>
        <begin position="46"/>
        <end position="104"/>
    </location>
</feature>